<dbReference type="EMBL" id="KZ820407">
    <property type="protein sequence ID" value="PWN47530.1"/>
    <property type="molecule type" value="Genomic_DNA"/>
</dbReference>
<organism evidence="1 2">
    <name type="scientific">Violaceomyces palustris</name>
    <dbReference type="NCBI Taxonomy" id="1673888"/>
    <lineage>
        <taxon>Eukaryota</taxon>
        <taxon>Fungi</taxon>
        <taxon>Dikarya</taxon>
        <taxon>Basidiomycota</taxon>
        <taxon>Ustilaginomycotina</taxon>
        <taxon>Ustilaginomycetes</taxon>
        <taxon>Violaceomycetales</taxon>
        <taxon>Violaceomycetaceae</taxon>
        <taxon>Violaceomyces</taxon>
    </lineage>
</organism>
<name>A0ACD0NNY1_9BASI</name>
<sequence>MSFFQSGSNARSVYHSIQEFDARRLILRSPFGRLFLPLSGLPLGSFCFCSNSMPPSPIHLPACFFSIVLFSWRGKESKLAIGMYTRYGVGIRTRGARRQKQVSQAGELREQGGENGKNRTKGKHSGDPDG</sequence>
<keyword evidence="2" id="KW-1185">Reference proteome</keyword>
<evidence type="ECO:0000313" key="2">
    <source>
        <dbReference type="Proteomes" id="UP000245626"/>
    </source>
</evidence>
<proteinExistence type="predicted"/>
<evidence type="ECO:0000313" key="1">
    <source>
        <dbReference type="EMBL" id="PWN47530.1"/>
    </source>
</evidence>
<gene>
    <name evidence="1" type="ORF">IE53DRAFT_245492</name>
</gene>
<accession>A0ACD0NNY1</accession>
<reference evidence="1 2" key="1">
    <citation type="journal article" date="2018" name="Mol. Biol. Evol.">
        <title>Broad Genomic Sampling Reveals a Smut Pathogenic Ancestry of the Fungal Clade Ustilaginomycotina.</title>
        <authorList>
            <person name="Kijpornyongpan T."/>
            <person name="Mondo S.J."/>
            <person name="Barry K."/>
            <person name="Sandor L."/>
            <person name="Lee J."/>
            <person name="Lipzen A."/>
            <person name="Pangilinan J."/>
            <person name="LaButti K."/>
            <person name="Hainaut M."/>
            <person name="Henrissat B."/>
            <person name="Grigoriev I.V."/>
            <person name="Spatafora J.W."/>
            <person name="Aime M.C."/>
        </authorList>
    </citation>
    <scope>NUCLEOTIDE SEQUENCE [LARGE SCALE GENOMIC DNA]</scope>
    <source>
        <strain evidence="1 2">SA 807</strain>
    </source>
</reference>
<protein>
    <submittedName>
        <fullName evidence="1">Uncharacterized protein</fullName>
    </submittedName>
</protein>
<dbReference type="Proteomes" id="UP000245626">
    <property type="component" value="Unassembled WGS sequence"/>
</dbReference>